<organism evidence="4 5">
    <name type="scientific">Desulfovibrio porci</name>
    <dbReference type="NCBI Taxonomy" id="2605782"/>
    <lineage>
        <taxon>Bacteria</taxon>
        <taxon>Pseudomonadati</taxon>
        <taxon>Thermodesulfobacteriota</taxon>
        <taxon>Desulfovibrionia</taxon>
        <taxon>Desulfovibrionales</taxon>
        <taxon>Desulfovibrionaceae</taxon>
        <taxon>Desulfovibrio</taxon>
    </lineage>
</organism>
<dbReference type="AlphaFoldDB" id="A0A6L5XIW1"/>
<protein>
    <submittedName>
        <fullName evidence="4">NTP transferase domain-containing protein</fullName>
    </submittedName>
</protein>
<dbReference type="Gene3D" id="3.90.550.10">
    <property type="entry name" value="Spore Coat Polysaccharide Biosynthesis Protein SpsA, Chain A"/>
    <property type="match status" value="2"/>
</dbReference>
<accession>A0A6L5XIW1</accession>
<keyword evidence="1 4" id="KW-0808">Transferase</keyword>
<evidence type="ECO:0000313" key="4">
    <source>
        <dbReference type="EMBL" id="MSS27126.1"/>
    </source>
</evidence>
<dbReference type="InterPro" id="IPR029044">
    <property type="entry name" value="Nucleotide-diphossugar_trans"/>
</dbReference>
<keyword evidence="5" id="KW-1185">Reference proteome</keyword>
<dbReference type="EMBL" id="VUMH01000002">
    <property type="protein sequence ID" value="MSS27126.1"/>
    <property type="molecule type" value="Genomic_DNA"/>
</dbReference>
<proteinExistence type="predicted"/>
<dbReference type="CDD" id="cd04183">
    <property type="entry name" value="GT2_BcE_like"/>
    <property type="match status" value="1"/>
</dbReference>
<name>A0A6L5XIW1_9BACT</name>
<dbReference type="InterPro" id="IPR005835">
    <property type="entry name" value="NTP_transferase_dom"/>
</dbReference>
<dbReference type="Proteomes" id="UP000477488">
    <property type="component" value="Unassembled WGS sequence"/>
</dbReference>
<sequence length="517" mass="58292">MSTDAAQWQLVIPMSGFGERFRAAGYTVPKPLIPVEGKPIIEHIIGMYPGIKNVLFICNQDHLDEPRYRMREILDSICPTARVAGIAPHKLGPVYAVSRAYDMLDENAPTIVNYCDFSCVWDWDAFRRFAAETNCDGVVMCYTGFHPHMLHSTNYAYVRTENKNKVLQIQEKQPFTDAPMHEFASSGAYYFCNARLMREAFEETRQREDLRLKGEYYVSLAYRPLLEKGKDIRVFEIDKFRQWGTPADLGEYQCHMRYKVAEAAGFSAPRQKGTLLLPLAGMGSRFAKENYTLPKPLIPVNGRPMVLQAWRALPRADENRFVLRRDMPGAEALVAMLRREVPGARIILLDAPTDGQARTCLLGLDGVNMNAPLTIGACDNGLAYNPDGFAGLMNNAEVDFIVWTMRGYPGAARHPEMYGWVKADTNGNVTGVSVKKALSRPDADPAVTGAFTFKKASDFVHAAERMISRNHRVNGEFYVDECINDALELGLRGAVFDVEAYLCWGTPDDLRTYEYWR</sequence>
<dbReference type="GO" id="GO:0016779">
    <property type="term" value="F:nucleotidyltransferase activity"/>
    <property type="evidence" value="ECO:0007669"/>
    <property type="project" value="UniProtKB-KW"/>
</dbReference>
<keyword evidence="2" id="KW-0548">Nucleotidyltransferase</keyword>
<comment type="caution">
    <text evidence="4">The sequence shown here is derived from an EMBL/GenBank/DDBJ whole genome shotgun (WGS) entry which is preliminary data.</text>
</comment>
<reference evidence="4 5" key="1">
    <citation type="submission" date="2019-09" db="EMBL/GenBank/DDBJ databases">
        <title>In-depth cultivation of the pig gut microbiome towards novel bacterial diversity and tailored functional studies.</title>
        <authorList>
            <person name="Wylensek D."/>
            <person name="Hitch T.C.A."/>
            <person name="Clavel T."/>
        </authorList>
    </citation>
    <scope>NUCLEOTIDE SEQUENCE [LARGE SCALE GENOMIC DNA]</scope>
    <source>
        <strain evidence="4 5">PG-178-WT-4</strain>
    </source>
</reference>
<dbReference type="RefSeq" id="WP_154509186.1">
    <property type="nucleotide sequence ID" value="NZ_VUMH01000002.1"/>
</dbReference>
<dbReference type="Pfam" id="PF00483">
    <property type="entry name" value="NTP_transferase"/>
    <property type="match status" value="1"/>
</dbReference>
<dbReference type="PANTHER" id="PTHR43584:SF8">
    <property type="entry name" value="N-ACETYLMURAMATE ALPHA-1-PHOSPHATE URIDYLYLTRANSFERASE"/>
    <property type="match status" value="1"/>
</dbReference>
<feature type="domain" description="Nucleotidyl transferase" evidence="3">
    <location>
        <begin position="15"/>
        <end position="206"/>
    </location>
</feature>
<evidence type="ECO:0000313" key="5">
    <source>
        <dbReference type="Proteomes" id="UP000477488"/>
    </source>
</evidence>
<dbReference type="SUPFAM" id="SSF53448">
    <property type="entry name" value="Nucleotide-diphospho-sugar transferases"/>
    <property type="match status" value="2"/>
</dbReference>
<evidence type="ECO:0000256" key="1">
    <source>
        <dbReference type="ARBA" id="ARBA00022679"/>
    </source>
</evidence>
<evidence type="ECO:0000256" key="2">
    <source>
        <dbReference type="ARBA" id="ARBA00022695"/>
    </source>
</evidence>
<gene>
    <name evidence="4" type="ORF">FYJ44_03500</name>
</gene>
<dbReference type="InterPro" id="IPR050065">
    <property type="entry name" value="GlmU-like"/>
</dbReference>
<dbReference type="PANTHER" id="PTHR43584">
    <property type="entry name" value="NUCLEOTIDYL TRANSFERASE"/>
    <property type="match status" value="1"/>
</dbReference>
<evidence type="ECO:0000259" key="3">
    <source>
        <dbReference type="Pfam" id="PF00483"/>
    </source>
</evidence>